<dbReference type="Gene3D" id="1.10.10.60">
    <property type="entry name" value="Homeodomain-like"/>
    <property type="match status" value="2"/>
</dbReference>
<accession>A0A1M7ZR42</accession>
<dbReference type="PANTHER" id="PTHR43436">
    <property type="entry name" value="ARAC-FAMILY TRANSCRIPTIONAL REGULATOR"/>
    <property type="match status" value="1"/>
</dbReference>
<dbReference type="GO" id="GO:0003700">
    <property type="term" value="F:DNA-binding transcription factor activity"/>
    <property type="evidence" value="ECO:0007669"/>
    <property type="project" value="InterPro"/>
</dbReference>
<dbReference type="InterPro" id="IPR009594">
    <property type="entry name" value="Tscrpt_reg_HTH_AraC_N"/>
</dbReference>
<evidence type="ECO:0000259" key="4">
    <source>
        <dbReference type="PROSITE" id="PS01124"/>
    </source>
</evidence>
<evidence type="ECO:0000256" key="1">
    <source>
        <dbReference type="ARBA" id="ARBA00023015"/>
    </source>
</evidence>
<dbReference type="EMBL" id="FRXO01000013">
    <property type="protein sequence ID" value="SHO67341.1"/>
    <property type="molecule type" value="Genomic_DNA"/>
</dbReference>
<dbReference type="PROSITE" id="PS00041">
    <property type="entry name" value="HTH_ARAC_FAMILY_1"/>
    <property type="match status" value="1"/>
</dbReference>
<dbReference type="Pfam" id="PF06719">
    <property type="entry name" value="AraC_N"/>
    <property type="match status" value="1"/>
</dbReference>
<protein>
    <submittedName>
        <fullName evidence="5">AraC-type DNA-binding protein</fullName>
    </submittedName>
</protein>
<dbReference type="STRING" id="1123029.SAMN02745172_04018"/>
<proteinExistence type="predicted"/>
<dbReference type="SUPFAM" id="SSF46689">
    <property type="entry name" value="Homeodomain-like"/>
    <property type="match status" value="2"/>
</dbReference>
<dbReference type="RefSeq" id="WP_073632068.1">
    <property type="nucleotide sequence ID" value="NZ_FRXO01000013.1"/>
</dbReference>
<dbReference type="OrthoDB" id="9802263at2"/>
<evidence type="ECO:0000256" key="3">
    <source>
        <dbReference type="ARBA" id="ARBA00023163"/>
    </source>
</evidence>
<dbReference type="SMART" id="SM00342">
    <property type="entry name" value="HTH_ARAC"/>
    <property type="match status" value="1"/>
</dbReference>
<gene>
    <name evidence="5" type="ORF">SAMN02745172_04018</name>
</gene>
<dbReference type="InterPro" id="IPR018060">
    <property type="entry name" value="HTH_AraC"/>
</dbReference>
<evidence type="ECO:0000256" key="2">
    <source>
        <dbReference type="ARBA" id="ARBA00023125"/>
    </source>
</evidence>
<dbReference type="Pfam" id="PF12833">
    <property type="entry name" value="HTH_18"/>
    <property type="match status" value="1"/>
</dbReference>
<dbReference type="AlphaFoldDB" id="A0A1M7ZR42"/>
<dbReference type="InterPro" id="IPR009057">
    <property type="entry name" value="Homeodomain-like_sf"/>
</dbReference>
<evidence type="ECO:0000313" key="5">
    <source>
        <dbReference type="EMBL" id="SHO67341.1"/>
    </source>
</evidence>
<organism evidence="5 6">
    <name type="scientific">Pseudoxanthobacter soli DSM 19599</name>
    <dbReference type="NCBI Taxonomy" id="1123029"/>
    <lineage>
        <taxon>Bacteria</taxon>
        <taxon>Pseudomonadati</taxon>
        <taxon>Pseudomonadota</taxon>
        <taxon>Alphaproteobacteria</taxon>
        <taxon>Hyphomicrobiales</taxon>
        <taxon>Segnochrobactraceae</taxon>
        <taxon>Pseudoxanthobacter</taxon>
    </lineage>
</organism>
<sequence>MANGLAEALTHYTDRQVGQSPFITAIEGLTILRSDHERAPTHTIIRPALCVVAQGEKWSTFGKQRFEYKAGQALVVGIEMPSVGRIVAASPREPFLGAVIEFTPAIMRDVMEHMDAPLKTSGTVGRGVFVTDFEGPLADCVLRLIRLLDTPDAIPALHPLITREICYWLLAGPRGGDIAGMTLANSYAQRVIGAIHCLRARFTEAIRIDELAAIAQMSPSAFHRQFKALTSITPLQYQKQLRLLEARRLIVSKDVNVETAAFEVGYESPSQFSREYSRMFGAPPRRDIRKLGAPPALA</sequence>
<dbReference type="InterPro" id="IPR018062">
    <property type="entry name" value="HTH_AraC-typ_CS"/>
</dbReference>
<keyword evidence="3" id="KW-0804">Transcription</keyword>
<reference evidence="5 6" key="1">
    <citation type="submission" date="2016-12" db="EMBL/GenBank/DDBJ databases">
        <authorList>
            <person name="Song W.-J."/>
            <person name="Kurnit D.M."/>
        </authorList>
    </citation>
    <scope>NUCLEOTIDE SEQUENCE [LARGE SCALE GENOMIC DNA]</scope>
    <source>
        <strain evidence="5 6">DSM 19599</strain>
    </source>
</reference>
<evidence type="ECO:0000313" key="6">
    <source>
        <dbReference type="Proteomes" id="UP000186406"/>
    </source>
</evidence>
<feature type="domain" description="HTH araC/xylS-type" evidence="4">
    <location>
        <begin position="192"/>
        <end position="290"/>
    </location>
</feature>
<dbReference type="PROSITE" id="PS01124">
    <property type="entry name" value="HTH_ARAC_FAMILY_2"/>
    <property type="match status" value="1"/>
</dbReference>
<keyword evidence="2 5" id="KW-0238">DNA-binding</keyword>
<keyword evidence="6" id="KW-1185">Reference proteome</keyword>
<dbReference type="PANTHER" id="PTHR43436:SF1">
    <property type="entry name" value="TRANSCRIPTIONAL REGULATORY PROTEIN"/>
    <property type="match status" value="1"/>
</dbReference>
<name>A0A1M7ZR42_9HYPH</name>
<keyword evidence="1" id="KW-0805">Transcription regulation</keyword>
<dbReference type="GO" id="GO:0043565">
    <property type="term" value="F:sequence-specific DNA binding"/>
    <property type="evidence" value="ECO:0007669"/>
    <property type="project" value="InterPro"/>
</dbReference>
<dbReference type="Proteomes" id="UP000186406">
    <property type="component" value="Unassembled WGS sequence"/>
</dbReference>